<name>A0A327KR04_9BRAD</name>
<dbReference type="RefSeq" id="WP_111421100.1">
    <property type="nucleotide sequence ID" value="NZ_NPEX01000191.1"/>
</dbReference>
<gene>
    <name evidence="1" type="ORF">CH341_21775</name>
</gene>
<sequence length="164" mass="17535">MKRIETSLPSRPAGALARILKNAEARGSYDRVAAPFDSARAETTVLRDVEGPDAAADRVVASVVRRLRTHFPADAGRPPGIPGLAPSPDHLESMGRSVAEAVLSEIVWARAPVLTADAAATDEVCMTLVDRLMDALEQHGHTIDPGIKTGFETALWEFREALTG</sequence>
<reference evidence="1 2" key="1">
    <citation type="submission" date="2017-07" db="EMBL/GenBank/DDBJ databases">
        <title>Draft Genome Sequences of Select Purple Nonsulfur Bacteria.</title>
        <authorList>
            <person name="Lasarre B."/>
            <person name="Mckinlay J.B."/>
        </authorList>
    </citation>
    <scope>NUCLEOTIDE SEQUENCE [LARGE SCALE GENOMIC DNA]</scope>
    <source>
        <strain evidence="1 2">DSM 5909</strain>
    </source>
</reference>
<evidence type="ECO:0000313" key="2">
    <source>
        <dbReference type="Proteomes" id="UP000249130"/>
    </source>
</evidence>
<dbReference type="Proteomes" id="UP000249130">
    <property type="component" value="Unassembled WGS sequence"/>
</dbReference>
<comment type="caution">
    <text evidence="1">The sequence shown here is derived from an EMBL/GenBank/DDBJ whole genome shotgun (WGS) entry which is preliminary data.</text>
</comment>
<dbReference type="EMBL" id="NPEX01000191">
    <property type="protein sequence ID" value="RAI41380.1"/>
    <property type="molecule type" value="Genomic_DNA"/>
</dbReference>
<protein>
    <submittedName>
        <fullName evidence="1">Uncharacterized protein</fullName>
    </submittedName>
</protein>
<dbReference type="AlphaFoldDB" id="A0A327KR04"/>
<keyword evidence="2" id="KW-1185">Reference proteome</keyword>
<proteinExistence type="predicted"/>
<organism evidence="1 2">
    <name type="scientific">Rhodoplanes roseus</name>
    <dbReference type="NCBI Taxonomy" id="29409"/>
    <lineage>
        <taxon>Bacteria</taxon>
        <taxon>Pseudomonadati</taxon>
        <taxon>Pseudomonadota</taxon>
        <taxon>Alphaproteobacteria</taxon>
        <taxon>Hyphomicrobiales</taxon>
        <taxon>Nitrobacteraceae</taxon>
        <taxon>Rhodoplanes</taxon>
    </lineage>
</organism>
<accession>A0A327KR04</accession>
<evidence type="ECO:0000313" key="1">
    <source>
        <dbReference type="EMBL" id="RAI41380.1"/>
    </source>
</evidence>